<dbReference type="PANTHER" id="PTHR31388:SF147">
    <property type="entry name" value="PEROXIDASE 58"/>
    <property type="match status" value="1"/>
</dbReference>
<dbReference type="PANTHER" id="PTHR31388">
    <property type="entry name" value="PEROXIDASE 72-RELATED"/>
    <property type="match status" value="1"/>
</dbReference>
<keyword evidence="5" id="KW-0349">Heme</keyword>
<sequence length="156" mass="17309">MDMDLDIKIDPDLLQIRLRSAHRYPNPMQIHFKPIQIRSDWIWITWILDQIQSIAIPSQSKCALHVSLGGNSAPIRLIPNEYFHSEEKQTEDFSSHCPNPFSSQPGCDASLLLDDADAIQSDKSTVSNQSTAGYEVIDDINSALENVCPGVVSCAG</sequence>
<dbReference type="InterPro" id="IPR010255">
    <property type="entry name" value="Haem_peroxidase_sf"/>
</dbReference>
<dbReference type="SUPFAM" id="SSF48113">
    <property type="entry name" value="Heme-dependent peroxidases"/>
    <property type="match status" value="1"/>
</dbReference>
<dbReference type="PROSITE" id="PS50873">
    <property type="entry name" value="PEROXIDASE_4"/>
    <property type="match status" value="1"/>
</dbReference>
<keyword evidence="13" id="KW-1185">Reference proteome</keyword>
<evidence type="ECO:0000256" key="8">
    <source>
        <dbReference type="ARBA" id="ARBA00023004"/>
    </source>
</evidence>
<name>A0AAP0MRR3_9ROSI</name>
<feature type="domain" description="Plant heme peroxidase family profile" evidence="11">
    <location>
        <begin position="106"/>
        <end position="156"/>
    </location>
</feature>
<evidence type="ECO:0000256" key="6">
    <source>
        <dbReference type="ARBA" id="ARBA00022723"/>
    </source>
</evidence>
<evidence type="ECO:0000313" key="13">
    <source>
        <dbReference type="Proteomes" id="UP001428341"/>
    </source>
</evidence>
<evidence type="ECO:0000256" key="3">
    <source>
        <dbReference type="ARBA" id="ARBA00012313"/>
    </source>
</evidence>
<evidence type="ECO:0000256" key="10">
    <source>
        <dbReference type="RuleBase" id="RU004241"/>
    </source>
</evidence>
<dbReference type="Pfam" id="PF00141">
    <property type="entry name" value="peroxidase"/>
    <property type="match status" value="1"/>
</dbReference>
<dbReference type="InterPro" id="IPR000823">
    <property type="entry name" value="Peroxidase_pln"/>
</dbReference>
<protein>
    <recommendedName>
        <fullName evidence="3">peroxidase</fullName>
        <ecNumber evidence="3">1.11.1.7</ecNumber>
    </recommendedName>
</protein>
<comment type="similarity">
    <text evidence="10">Belongs to the peroxidase family.</text>
</comment>
<dbReference type="AlphaFoldDB" id="A0AAP0MRR3"/>
<comment type="catalytic activity">
    <reaction evidence="1">
        <text>2 a phenolic donor + H2O2 = 2 a phenolic radical donor + 2 H2O</text>
        <dbReference type="Rhea" id="RHEA:56136"/>
        <dbReference type="ChEBI" id="CHEBI:15377"/>
        <dbReference type="ChEBI" id="CHEBI:16240"/>
        <dbReference type="ChEBI" id="CHEBI:139520"/>
        <dbReference type="ChEBI" id="CHEBI:139521"/>
        <dbReference type="EC" id="1.11.1.7"/>
    </reaction>
</comment>
<reference evidence="12 13" key="1">
    <citation type="submission" date="2024-05" db="EMBL/GenBank/DDBJ databases">
        <title>Haplotype-resolved chromosome-level genome assembly of Huyou (Citrus changshanensis).</title>
        <authorList>
            <person name="Miao C."/>
            <person name="Chen W."/>
            <person name="Wu Y."/>
            <person name="Wang L."/>
            <person name="Zhao S."/>
            <person name="Grierson D."/>
            <person name="Xu C."/>
            <person name="Chen K."/>
        </authorList>
    </citation>
    <scope>NUCLEOTIDE SEQUENCE [LARGE SCALE GENOMIC DNA]</scope>
    <source>
        <strain evidence="12">01-14</strain>
        <tissue evidence="12">Leaf</tissue>
    </source>
</reference>
<comment type="caution">
    <text evidence="12">The sequence shown here is derived from an EMBL/GenBank/DDBJ whole genome shotgun (WGS) entry which is preliminary data.</text>
</comment>
<dbReference type="GO" id="GO:0140825">
    <property type="term" value="F:lactoperoxidase activity"/>
    <property type="evidence" value="ECO:0007669"/>
    <property type="project" value="UniProtKB-EC"/>
</dbReference>
<gene>
    <name evidence="12" type="ORF">WN944_009215</name>
</gene>
<dbReference type="Proteomes" id="UP001428341">
    <property type="component" value="Unassembled WGS sequence"/>
</dbReference>
<accession>A0AAP0MRR3</accession>
<feature type="binding site" evidence="9">
    <location>
        <position position="106"/>
    </location>
    <ligand>
        <name>Ca(2+)</name>
        <dbReference type="ChEBI" id="CHEBI:29108"/>
        <label>1</label>
    </ligand>
</feature>
<dbReference type="GO" id="GO:0020037">
    <property type="term" value="F:heme binding"/>
    <property type="evidence" value="ECO:0007669"/>
    <property type="project" value="InterPro"/>
</dbReference>
<keyword evidence="8" id="KW-0408">Iron</keyword>
<organism evidence="12 13">
    <name type="scientific">Citrus x changshan-huyou</name>
    <dbReference type="NCBI Taxonomy" id="2935761"/>
    <lineage>
        <taxon>Eukaryota</taxon>
        <taxon>Viridiplantae</taxon>
        <taxon>Streptophyta</taxon>
        <taxon>Embryophyta</taxon>
        <taxon>Tracheophyta</taxon>
        <taxon>Spermatophyta</taxon>
        <taxon>Magnoliopsida</taxon>
        <taxon>eudicotyledons</taxon>
        <taxon>Gunneridae</taxon>
        <taxon>Pentapetalae</taxon>
        <taxon>rosids</taxon>
        <taxon>malvids</taxon>
        <taxon>Sapindales</taxon>
        <taxon>Rutaceae</taxon>
        <taxon>Aurantioideae</taxon>
        <taxon>Citrus</taxon>
    </lineage>
</organism>
<feature type="binding site" evidence="9">
    <location>
        <position position="110"/>
    </location>
    <ligand>
        <name>Ca(2+)</name>
        <dbReference type="ChEBI" id="CHEBI:29108"/>
        <label>1</label>
    </ligand>
</feature>
<evidence type="ECO:0000256" key="9">
    <source>
        <dbReference type="PIRSR" id="PIRSR600823-3"/>
    </source>
</evidence>
<dbReference type="EMBL" id="JBCGBO010000002">
    <property type="protein sequence ID" value="KAK9220791.1"/>
    <property type="molecule type" value="Genomic_DNA"/>
</dbReference>
<evidence type="ECO:0000313" key="12">
    <source>
        <dbReference type="EMBL" id="KAK9220791.1"/>
    </source>
</evidence>
<comment type="cofactor">
    <cofactor evidence="9">
        <name>Ca(2+)</name>
        <dbReference type="ChEBI" id="CHEBI:29108"/>
    </cofactor>
    <text evidence="9">Binds 2 calcium ions per subunit.</text>
</comment>
<dbReference type="EC" id="1.11.1.7" evidence="3"/>
<comment type="cofactor">
    <cofactor evidence="2">
        <name>heme b</name>
        <dbReference type="ChEBI" id="CHEBI:60344"/>
    </cofactor>
</comment>
<evidence type="ECO:0000256" key="7">
    <source>
        <dbReference type="ARBA" id="ARBA00023002"/>
    </source>
</evidence>
<evidence type="ECO:0000259" key="11">
    <source>
        <dbReference type="PROSITE" id="PS50873"/>
    </source>
</evidence>
<keyword evidence="4" id="KW-0575">Peroxidase</keyword>
<dbReference type="InterPro" id="IPR002016">
    <property type="entry name" value="Haem_peroxidase"/>
</dbReference>
<keyword evidence="7" id="KW-0560">Oxidoreductase</keyword>
<dbReference type="GO" id="GO:0006979">
    <property type="term" value="P:response to oxidative stress"/>
    <property type="evidence" value="ECO:0007669"/>
    <property type="project" value="InterPro"/>
</dbReference>
<dbReference type="GO" id="GO:0046872">
    <property type="term" value="F:metal ion binding"/>
    <property type="evidence" value="ECO:0007669"/>
    <property type="project" value="UniProtKB-KW"/>
</dbReference>
<evidence type="ECO:0000256" key="4">
    <source>
        <dbReference type="ARBA" id="ARBA00022559"/>
    </source>
</evidence>
<keyword evidence="6 9" id="KW-0479">Metal-binding</keyword>
<evidence type="ECO:0000256" key="5">
    <source>
        <dbReference type="ARBA" id="ARBA00022617"/>
    </source>
</evidence>
<keyword evidence="9" id="KW-0106">Calcium</keyword>
<evidence type="ECO:0000256" key="1">
    <source>
        <dbReference type="ARBA" id="ARBA00000189"/>
    </source>
</evidence>
<dbReference type="Gene3D" id="1.10.520.10">
    <property type="match status" value="1"/>
</dbReference>
<feature type="binding site" evidence="9">
    <location>
        <position position="108"/>
    </location>
    <ligand>
        <name>Ca(2+)</name>
        <dbReference type="ChEBI" id="CHEBI:29108"/>
        <label>1</label>
    </ligand>
</feature>
<proteinExistence type="inferred from homology"/>
<evidence type="ECO:0000256" key="2">
    <source>
        <dbReference type="ARBA" id="ARBA00001970"/>
    </source>
</evidence>